<organism evidence="1 2">
    <name type="scientific">Candidatus Liberibacter europaeus</name>
    <dbReference type="NCBI Taxonomy" id="744859"/>
    <lineage>
        <taxon>Bacteria</taxon>
        <taxon>Pseudomonadati</taxon>
        <taxon>Pseudomonadota</taxon>
        <taxon>Alphaproteobacteria</taxon>
        <taxon>Hyphomicrobiales</taxon>
        <taxon>Rhizobiaceae</taxon>
        <taxon>Liberibacter</taxon>
    </lineage>
</organism>
<gene>
    <name evidence="1" type="ORF">C4617_04775</name>
</gene>
<accession>A0A2T4VWP0</accession>
<dbReference type="AlphaFoldDB" id="A0A2T4VWP0"/>
<dbReference type="InterPro" id="IPR014054">
    <property type="entry name" value="Phage_regulatory_Rha"/>
</dbReference>
<protein>
    <submittedName>
        <fullName evidence="1">Uncharacterized protein</fullName>
    </submittedName>
</protein>
<evidence type="ECO:0000313" key="2">
    <source>
        <dbReference type="Proteomes" id="UP000240811"/>
    </source>
</evidence>
<proteinExistence type="predicted"/>
<dbReference type="Proteomes" id="UP000240811">
    <property type="component" value="Unassembled WGS sequence"/>
</dbReference>
<dbReference type="EMBL" id="PSQJ01000006">
    <property type="protein sequence ID" value="PTL86187.1"/>
    <property type="molecule type" value="Genomic_DNA"/>
</dbReference>
<evidence type="ECO:0000313" key="1">
    <source>
        <dbReference type="EMBL" id="PTL86187.1"/>
    </source>
</evidence>
<dbReference type="Pfam" id="PF09669">
    <property type="entry name" value="Phage_pRha"/>
    <property type="match status" value="1"/>
</dbReference>
<sequence>MKLTGKRHDHVLRDIEVMLKDLEVNHPKFGAVDFQGTYKDKKGETRKCYHLPKRECLILVSGYDVNLRARIIDRWAELEVEKRQQVKVPKAVSPSTLLRVHKHLELIAKQAGLTDNQLLLKVNRGVTKITGVDQLEAMDIKHLSSSDNDEYLTPTLIGKKLNPEMSAKNLNKLLLRLGLQTSKTDGGYIPTAKGLELGGKLCDVAMQHVDGSTQQLKWNSNLLIPYIQAEFDSNQNKRVNLQ</sequence>
<reference evidence="2" key="1">
    <citation type="submission" date="2018-02" db="EMBL/GenBank/DDBJ databases">
        <title>Genome sequence of Candidatus Liberibacter europaeus.</title>
        <authorList>
            <person name="Frampton R.A."/>
            <person name="Thompson S.M."/>
            <person name="David C."/>
            <person name="Addison S.M."/>
            <person name="Smith G.R."/>
        </authorList>
    </citation>
    <scope>NUCLEOTIDE SEQUENCE [LARGE SCALE GENOMIC DNA]</scope>
</reference>
<name>A0A2T4VWP0_9HYPH</name>
<comment type="caution">
    <text evidence="1">The sequence shown here is derived from an EMBL/GenBank/DDBJ whole genome shotgun (WGS) entry which is preliminary data.</text>
</comment>